<comment type="caution">
    <text evidence="5">The sequence shown here is derived from an EMBL/GenBank/DDBJ whole genome shotgun (WGS) entry which is preliminary data.</text>
</comment>
<gene>
    <name evidence="5" type="ORF">Nepgr_004133</name>
</gene>
<keyword evidence="2" id="KW-0805">Transcription regulation</keyword>
<evidence type="ECO:0000256" key="2">
    <source>
        <dbReference type="ARBA" id="ARBA00023015"/>
    </source>
</evidence>
<keyword evidence="4" id="KW-0539">Nucleus</keyword>
<keyword evidence="3" id="KW-0804">Transcription</keyword>
<protein>
    <submittedName>
        <fullName evidence="5">Uncharacterized protein</fullName>
    </submittedName>
</protein>
<dbReference type="GO" id="GO:0046983">
    <property type="term" value="F:protein dimerization activity"/>
    <property type="evidence" value="ECO:0007669"/>
    <property type="project" value="InterPro"/>
</dbReference>
<proteinExistence type="predicted"/>
<comment type="subcellular location">
    <subcellularLocation>
        <location evidence="1">Nucleus</location>
    </subcellularLocation>
</comment>
<dbReference type="GO" id="GO:0005634">
    <property type="term" value="C:nucleus"/>
    <property type="evidence" value="ECO:0007669"/>
    <property type="project" value="UniProtKB-SubCell"/>
</dbReference>
<evidence type="ECO:0000256" key="1">
    <source>
        <dbReference type="ARBA" id="ARBA00004123"/>
    </source>
</evidence>
<dbReference type="SUPFAM" id="SSF47459">
    <property type="entry name" value="HLH, helix-loop-helix DNA-binding domain"/>
    <property type="match status" value="1"/>
</dbReference>
<dbReference type="InterPro" id="IPR044660">
    <property type="entry name" value="IBH1-like"/>
</dbReference>
<evidence type="ECO:0000256" key="3">
    <source>
        <dbReference type="ARBA" id="ARBA00023163"/>
    </source>
</evidence>
<keyword evidence="6" id="KW-1185">Reference proteome</keyword>
<sequence length="106" mass="12089">MASENKGACEQNTSLWSKVLESHHQSGVRSLKRKQRISMRKRTLVYGSKRKRFNGIDRQIKTLQKLVRNSKTQGLEGLLCDAAEYIMSLQIRVRIMQAMVNALSGP</sequence>
<accession>A0AAD3XEN7</accession>
<dbReference type="EMBL" id="BSYO01000003">
    <property type="protein sequence ID" value="GMH02294.1"/>
    <property type="molecule type" value="Genomic_DNA"/>
</dbReference>
<name>A0AAD3XEN7_NEPGR</name>
<dbReference type="PANTHER" id="PTHR33124:SF39">
    <property type="entry name" value="TRANSCRIPTION FACTOR UPBEAT1"/>
    <property type="match status" value="1"/>
</dbReference>
<dbReference type="GO" id="GO:0006355">
    <property type="term" value="P:regulation of DNA-templated transcription"/>
    <property type="evidence" value="ECO:0007669"/>
    <property type="project" value="InterPro"/>
</dbReference>
<dbReference type="Proteomes" id="UP001279734">
    <property type="component" value="Unassembled WGS sequence"/>
</dbReference>
<reference evidence="5" key="1">
    <citation type="submission" date="2023-05" db="EMBL/GenBank/DDBJ databases">
        <title>Nepenthes gracilis genome sequencing.</title>
        <authorList>
            <person name="Fukushima K."/>
        </authorList>
    </citation>
    <scope>NUCLEOTIDE SEQUENCE</scope>
    <source>
        <strain evidence="5">SING2019-196</strain>
    </source>
</reference>
<dbReference type="InterPro" id="IPR036638">
    <property type="entry name" value="HLH_DNA-bd_sf"/>
</dbReference>
<evidence type="ECO:0000313" key="5">
    <source>
        <dbReference type="EMBL" id="GMH02294.1"/>
    </source>
</evidence>
<evidence type="ECO:0000256" key="4">
    <source>
        <dbReference type="ARBA" id="ARBA00023242"/>
    </source>
</evidence>
<dbReference type="PANTHER" id="PTHR33124">
    <property type="entry name" value="TRANSCRIPTION FACTOR IBH1-LIKE 1"/>
    <property type="match status" value="1"/>
</dbReference>
<organism evidence="5 6">
    <name type="scientific">Nepenthes gracilis</name>
    <name type="common">Slender pitcher plant</name>
    <dbReference type="NCBI Taxonomy" id="150966"/>
    <lineage>
        <taxon>Eukaryota</taxon>
        <taxon>Viridiplantae</taxon>
        <taxon>Streptophyta</taxon>
        <taxon>Embryophyta</taxon>
        <taxon>Tracheophyta</taxon>
        <taxon>Spermatophyta</taxon>
        <taxon>Magnoliopsida</taxon>
        <taxon>eudicotyledons</taxon>
        <taxon>Gunneridae</taxon>
        <taxon>Pentapetalae</taxon>
        <taxon>Caryophyllales</taxon>
        <taxon>Nepenthaceae</taxon>
        <taxon>Nepenthes</taxon>
    </lineage>
</organism>
<dbReference type="AlphaFoldDB" id="A0AAD3XEN7"/>
<evidence type="ECO:0000313" key="6">
    <source>
        <dbReference type="Proteomes" id="UP001279734"/>
    </source>
</evidence>